<name>A0ABR3LJZ0_9TELE</name>
<dbReference type="Proteomes" id="UP001558613">
    <property type="component" value="Unassembled WGS sequence"/>
</dbReference>
<keyword evidence="3 6" id="KW-1133">Transmembrane helix</keyword>
<dbReference type="Pfam" id="PF11057">
    <property type="entry name" value="Cortexin"/>
    <property type="match status" value="1"/>
</dbReference>
<dbReference type="PANTHER" id="PTHR16736:SF3">
    <property type="entry name" value="CORTEXIN-1"/>
    <property type="match status" value="1"/>
</dbReference>
<dbReference type="EMBL" id="JAYMGO010000022">
    <property type="protein sequence ID" value="KAL1252044.1"/>
    <property type="molecule type" value="Genomic_DNA"/>
</dbReference>
<evidence type="ECO:0000313" key="7">
    <source>
        <dbReference type="EMBL" id="KAL1252044.1"/>
    </source>
</evidence>
<evidence type="ECO:0000256" key="5">
    <source>
        <dbReference type="SAM" id="MobiDB-lite"/>
    </source>
</evidence>
<evidence type="ECO:0000256" key="2">
    <source>
        <dbReference type="ARBA" id="ARBA00022692"/>
    </source>
</evidence>
<evidence type="ECO:0000256" key="4">
    <source>
        <dbReference type="ARBA" id="ARBA00023136"/>
    </source>
</evidence>
<sequence length="427" mass="47259">MRCVLRSTETALVTEEGACAAGGVDSNDAPRISLSGLLIRSAHLLSLRHSERVRFLTGNTKNERQDRLTRRNGLAKASIGRMRSRWQQVAQMAESSPSSRSRACSLPRCLLERQRERASAKRAQVSPQTQMRRISSQIRPNSGQGEVQQTRGQTHRSEGFVSVTRFRDSDPEIHTVPDISRSINSTNLTSTSVSSQKWDTCRGAIRKTGAQRGDDTCKPCPIWNQLASSPAAKRNERVTRVLAVFILSGSPSCHIPSPRAAPLAGQIRSDRSRIKKTWHFDPSWSGIAPLVSLWVSVKRSEVPTLASFVRAEVVAPNLANLSVRPTLATACKFCRRPPWRMSDVSTLDYELLSPGPSFAGAPSSAPLGGDAEQRTAFAFVGLLMLFLIFLLVRCFRILLDPYSRMPASSWTDHKEGFERGQFDYALV</sequence>
<keyword evidence="4 6" id="KW-0472">Membrane</keyword>
<comment type="caution">
    <text evidence="7">The sequence shown here is derived from an EMBL/GenBank/DDBJ whole genome shotgun (WGS) entry which is preliminary data.</text>
</comment>
<evidence type="ECO:0008006" key="9">
    <source>
        <dbReference type="Google" id="ProtNLM"/>
    </source>
</evidence>
<accession>A0ABR3LJZ0</accession>
<feature type="compositionally biased region" description="Polar residues" evidence="5">
    <location>
        <begin position="137"/>
        <end position="152"/>
    </location>
</feature>
<comment type="subcellular location">
    <subcellularLocation>
        <location evidence="1">Membrane</location>
        <topology evidence="1">Single-pass membrane protein</topology>
    </subcellularLocation>
</comment>
<dbReference type="PANTHER" id="PTHR16736">
    <property type="entry name" value="CORTEXIN-1-RELATED"/>
    <property type="match status" value="1"/>
</dbReference>
<organism evidence="7 8">
    <name type="scientific">Cirrhinus molitorella</name>
    <name type="common">mud carp</name>
    <dbReference type="NCBI Taxonomy" id="172907"/>
    <lineage>
        <taxon>Eukaryota</taxon>
        <taxon>Metazoa</taxon>
        <taxon>Chordata</taxon>
        <taxon>Craniata</taxon>
        <taxon>Vertebrata</taxon>
        <taxon>Euteleostomi</taxon>
        <taxon>Actinopterygii</taxon>
        <taxon>Neopterygii</taxon>
        <taxon>Teleostei</taxon>
        <taxon>Ostariophysi</taxon>
        <taxon>Cypriniformes</taxon>
        <taxon>Cyprinidae</taxon>
        <taxon>Labeoninae</taxon>
        <taxon>Labeonini</taxon>
        <taxon>Cirrhinus</taxon>
    </lineage>
</organism>
<feature type="transmembrane region" description="Helical" evidence="6">
    <location>
        <begin position="376"/>
        <end position="395"/>
    </location>
</feature>
<evidence type="ECO:0000256" key="3">
    <source>
        <dbReference type="ARBA" id="ARBA00022989"/>
    </source>
</evidence>
<reference evidence="7 8" key="1">
    <citation type="submission" date="2023-09" db="EMBL/GenBank/DDBJ databases">
        <authorList>
            <person name="Wang M."/>
        </authorList>
    </citation>
    <scope>NUCLEOTIDE SEQUENCE [LARGE SCALE GENOMIC DNA]</scope>
    <source>
        <strain evidence="7">GT-2023</strain>
        <tissue evidence="7">Liver</tissue>
    </source>
</reference>
<evidence type="ECO:0000256" key="6">
    <source>
        <dbReference type="SAM" id="Phobius"/>
    </source>
</evidence>
<gene>
    <name evidence="7" type="ORF">QQF64_019840</name>
</gene>
<proteinExistence type="predicted"/>
<evidence type="ECO:0000256" key="1">
    <source>
        <dbReference type="ARBA" id="ARBA00004167"/>
    </source>
</evidence>
<feature type="region of interest" description="Disordered" evidence="5">
    <location>
        <begin position="137"/>
        <end position="157"/>
    </location>
</feature>
<keyword evidence="2 6" id="KW-0812">Transmembrane</keyword>
<protein>
    <recommendedName>
        <fullName evidence="9">Cortexin 1</fullName>
    </recommendedName>
</protein>
<dbReference type="InterPro" id="IPR020066">
    <property type="entry name" value="Cortexin"/>
</dbReference>
<evidence type="ECO:0000313" key="8">
    <source>
        <dbReference type="Proteomes" id="UP001558613"/>
    </source>
</evidence>
<keyword evidence="8" id="KW-1185">Reference proteome</keyword>